<evidence type="ECO:0000259" key="3">
    <source>
        <dbReference type="Pfam" id="PF25000"/>
    </source>
</evidence>
<dbReference type="SUPFAM" id="SSF48452">
    <property type="entry name" value="TPR-like"/>
    <property type="match status" value="3"/>
</dbReference>
<name>A0ABD5EEL4_9ACTN</name>
<dbReference type="RefSeq" id="WP_311638417.1">
    <property type="nucleotide sequence ID" value="NZ_JAVRES010000001.1"/>
</dbReference>
<dbReference type="Pfam" id="PF00931">
    <property type="entry name" value="NB-ARC"/>
    <property type="match status" value="1"/>
</dbReference>
<sequence length="1475" mass="160203">MTLPPSRRGRASNGGAPTVASRGEGWAELTAHAAGEVVWLAVQIDRRTRAARAERPGAADPPEEDRAAPRPSGVGRTAADPPATGPQGAGPESAAGPDGGPETDGRDAGGPGSGAAGGPSRERAGAPVPVRVGAFARSVRSGAYGPPALEGARPIERALRPLRLRLPSGRVRLLDEEATAESRAEHGSWLPVLRPAAERWLSLTLVVDSGLSMGLWTRTVRQFEATLLGSGAFRDVRVCRWDDVTGRGRRAVAPDRPGRRAVLVVTDMYAHHWRDGSAHHRLARWAATMPTAVVSTLPEHLWARLPTVPLRSRLRSPGPAAANAVWWHRPDDFALPGFPEDRQPPWQPVPVLELTPDAVAQWARLVRHERPAEYAMRVLPVSTGTPPLPRPPTPPRPLSAADHARRLRAQLSPTAYHLAQLGAASPLNLTILQLLRRTLLPEARPWHLAELLVSGLLLPSAAGPDTPEVPGPARVDLEFATAGLRQELLAEGTRGETARALRLAFDHLADTVPGATGGVLRQVRDLVADPESAARLPLEGVRTWLTPVLPALTALDGRHTAAAVLLDRRLRHDAQPAPPPASTVTQRHNSDTQGEDSSAPVPDRTVGGTPADPRGEDGTGAPEDDGGNVSVTGVRSDAATTRGDGTRKPPPVWGNVPPRNRAFTGREQLLEDLHRRLQEGTTAVLPEALQGMGGVGKSQLAVEYVYRHLNEYQVVWWIPSEQSQQIRQVLVELARRLGLDVGTGEANTAVPAVIEALRTGEPYKNWLLVFDNAEVPEAVREFFPTNGPGRILVTSRNAQWATAARPLEVDVFAREESRELLQLRAPSLDDDTADRLAETLGDLPLGIEQAAVWLSETGMPADEYLRLFERQAADLMVSDPPPDYPLSVAAAWNVSLERLQKNHPAALQLLQVCAFFAPEPISRRLLTGVRDAPVPPELAAALSDPIRLGRAIREINRYALARINHATNTVQLHRLVQRVLINQMSDTLKEQMRNGAHRLLAKGDPGAPSDSGQWQQYGELLPHVISSHAVESGDPWVRQLVLNEIQYMFTWGDHEGSLELAKQAYETWRAVDGERAEPVLMAAKLYTDALRILGHYRVAYELDQRTLELMTESLGPEHEMTLEITGMLAWDLRMRGDFGAASDLDRQCFDACRRLFGPNDLSTLIVAHRVALNLRLTGDFREALELDQDTHRRKVEELGENALSTLGTLAGVVVDRQEAGEYMQARDQQQDVVGRYEYNYGVKNPTTISGYRGLAVAERRAGRHPEAIELSAKALRMFRNRYGDHYPDTLAALLAHSVDVRHSGDLPRALDLSAQGCAGYQRLFGADHPHTLGAQVNHAVCLRLLGRGEEARQLNERLLAALAGAVGEDHPNTLACATNLAADLYELGEVQASVELSTATLEHSRRRLGEDHPASLAASVNLAAGLRLLGRAEEADALHADTVTRYGRTLGDDHPATAAAAAHKVANCDIDPMPL</sequence>
<feature type="domain" description="NB-ARC" evidence="2">
    <location>
        <begin position="667"/>
        <end position="824"/>
    </location>
</feature>
<evidence type="ECO:0000313" key="4">
    <source>
        <dbReference type="EMBL" id="MDT0433097.1"/>
    </source>
</evidence>
<feature type="region of interest" description="Disordered" evidence="1">
    <location>
        <begin position="573"/>
        <end position="661"/>
    </location>
</feature>
<dbReference type="Gene3D" id="1.25.40.10">
    <property type="entry name" value="Tetratricopeptide repeat domain"/>
    <property type="match status" value="2"/>
</dbReference>
<dbReference type="PANTHER" id="PTHR46082">
    <property type="entry name" value="ATP/GTP-BINDING PROTEIN-RELATED"/>
    <property type="match status" value="1"/>
</dbReference>
<dbReference type="Pfam" id="PF13374">
    <property type="entry name" value="TPR_10"/>
    <property type="match status" value="1"/>
</dbReference>
<dbReference type="InterPro" id="IPR011990">
    <property type="entry name" value="TPR-like_helical_dom_sf"/>
</dbReference>
<reference evidence="5" key="1">
    <citation type="submission" date="2023-07" db="EMBL/GenBank/DDBJ databases">
        <title>30 novel species of actinomycetes from the DSMZ collection.</title>
        <authorList>
            <person name="Nouioui I."/>
        </authorList>
    </citation>
    <scope>NUCLEOTIDE SEQUENCE [LARGE SCALE GENOMIC DNA]</scope>
    <source>
        <strain evidence="5">DSM 41981</strain>
    </source>
</reference>
<dbReference type="InterPro" id="IPR053137">
    <property type="entry name" value="NLR-like"/>
</dbReference>
<feature type="compositionally biased region" description="Polar residues" evidence="1">
    <location>
        <begin position="582"/>
        <end position="596"/>
    </location>
</feature>
<dbReference type="EMBL" id="JAVRES010000001">
    <property type="protein sequence ID" value="MDT0433097.1"/>
    <property type="molecule type" value="Genomic_DNA"/>
</dbReference>
<dbReference type="NCBIfam" id="NF040586">
    <property type="entry name" value="FxSxx_TPR"/>
    <property type="match status" value="1"/>
</dbReference>
<dbReference type="SUPFAM" id="SSF52540">
    <property type="entry name" value="P-loop containing nucleoside triphosphate hydrolases"/>
    <property type="match status" value="1"/>
</dbReference>
<gene>
    <name evidence="4" type="primary">fxsT</name>
    <name evidence="4" type="ORF">RM877_00160</name>
</gene>
<feature type="compositionally biased region" description="Gly residues" evidence="1">
    <location>
        <begin position="108"/>
        <end position="117"/>
    </location>
</feature>
<dbReference type="Proteomes" id="UP001183535">
    <property type="component" value="Unassembled WGS sequence"/>
</dbReference>
<accession>A0ABD5EEL4</accession>
<feature type="compositionally biased region" description="Basic and acidic residues" evidence="1">
    <location>
        <begin position="48"/>
        <end position="57"/>
    </location>
</feature>
<dbReference type="NCBIfam" id="NF041121">
    <property type="entry name" value="SAV_2336_NTERM"/>
    <property type="match status" value="1"/>
</dbReference>
<comment type="caution">
    <text evidence="4">The sequence shown here is derived from an EMBL/GenBank/DDBJ whole genome shotgun (WGS) entry which is preliminary data.</text>
</comment>
<dbReference type="Gene3D" id="3.40.50.300">
    <property type="entry name" value="P-loop containing nucleotide triphosphate hydrolases"/>
    <property type="match status" value="1"/>
</dbReference>
<dbReference type="InterPro" id="IPR047738">
    <property type="entry name" value="SAV_2336-like_N"/>
</dbReference>
<dbReference type="InterPro" id="IPR027417">
    <property type="entry name" value="P-loop_NTPase"/>
</dbReference>
<evidence type="ECO:0000313" key="5">
    <source>
        <dbReference type="Proteomes" id="UP001183535"/>
    </source>
</evidence>
<dbReference type="Pfam" id="PF13424">
    <property type="entry name" value="TPR_12"/>
    <property type="match status" value="3"/>
</dbReference>
<feature type="domain" description="DUF7779" evidence="3">
    <location>
        <begin position="899"/>
        <end position="986"/>
    </location>
</feature>
<organism evidence="4 5">
    <name type="scientific">Streptomyces doudnae</name>
    <dbReference type="NCBI Taxonomy" id="3075536"/>
    <lineage>
        <taxon>Bacteria</taxon>
        <taxon>Bacillati</taxon>
        <taxon>Actinomycetota</taxon>
        <taxon>Actinomycetes</taxon>
        <taxon>Kitasatosporales</taxon>
        <taxon>Streptomycetaceae</taxon>
        <taxon>Streptomyces</taxon>
    </lineage>
</organism>
<dbReference type="InterPro" id="IPR056681">
    <property type="entry name" value="DUF7779"/>
</dbReference>
<feature type="region of interest" description="Disordered" evidence="1">
    <location>
        <begin position="48"/>
        <end position="127"/>
    </location>
</feature>
<evidence type="ECO:0000256" key="1">
    <source>
        <dbReference type="SAM" id="MobiDB-lite"/>
    </source>
</evidence>
<dbReference type="InterPro" id="IPR002182">
    <property type="entry name" value="NB-ARC"/>
</dbReference>
<feature type="region of interest" description="Disordered" evidence="1">
    <location>
        <begin position="1"/>
        <end position="22"/>
    </location>
</feature>
<dbReference type="Pfam" id="PF25000">
    <property type="entry name" value="DUF7779"/>
    <property type="match status" value="1"/>
</dbReference>
<dbReference type="PANTHER" id="PTHR46082:SF6">
    <property type="entry name" value="AAA+ ATPASE DOMAIN-CONTAINING PROTEIN-RELATED"/>
    <property type="match status" value="1"/>
</dbReference>
<proteinExistence type="predicted"/>
<keyword evidence="5" id="KW-1185">Reference proteome</keyword>
<evidence type="ECO:0000259" key="2">
    <source>
        <dbReference type="Pfam" id="PF00931"/>
    </source>
</evidence>
<protein>
    <submittedName>
        <fullName evidence="4">FxSxx-COOH system tetratricopeptide repeat protein</fullName>
    </submittedName>
</protein>